<dbReference type="Pfam" id="PF06808">
    <property type="entry name" value="DctM"/>
    <property type="match status" value="1"/>
</dbReference>
<evidence type="ECO:0000256" key="3">
    <source>
        <dbReference type="ARBA" id="ARBA00022519"/>
    </source>
</evidence>
<name>A0A4R1BSC4_9ACTN</name>
<dbReference type="PIRSF" id="PIRSF006066">
    <property type="entry name" value="HI0050"/>
    <property type="match status" value="1"/>
</dbReference>
<keyword evidence="3" id="KW-0997">Cell inner membrane</keyword>
<proteinExistence type="predicted"/>
<dbReference type="OrthoDB" id="9777699at2"/>
<keyword evidence="5 7" id="KW-1133">Transmembrane helix</keyword>
<dbReference type="PANTHER" id="PTHR33362:SF2">
    <property type="entry name" value="TRAP TRANSPORTER LARGE PERMEASE PROTEIN"/>
    <property type="match status" value="1"/>
</dbReference>
<evidence type="ECO:0000256" key="6">
    <source>
        <dbReference type="ARBA" id="ARBA00023136"/>
    </source>
</evidence>
<dbReference type="GO" id="GO:0022857">
    <property type="term" value="F:transmembrane transporter activity"/>
    <property type="evidence" value="ECO:0007669"/>
    <property type="project" value="TreeGrafter"/>
</dbReference>
<keyword evidence="2" id="KW-1003">Cell membrane</keyword>
<feature type="transmembrane region" description="Helical" evidence="7">
    <location>
        <begin position="272"/>
        <end position="293"/>
    </location>
</feature>
<evidence type="ECO:0000256" key="1">
    <source>
        <dbReference type="ARBA" id="ARBA00004429"/>
    </source>
</evidence>
<feature type="transmembrane region" description="Helical" evidence="7">
    <location>
        <begin position="48"/>
        <end position="67"/>
    </location>
</feature>
<keyword evidence="6 7" id="KW-0472">Membrane</keyword>
<reference evidence="9 10" key="1">
    <citation type="submission" date="2019-03" db="EMBL/GenBank/DDBJ databases">
        <title>Whole genome sequence of a novel Rubrobacter taiwanensis strain, isolated from Yellowstone National Park.</title>
        <authorList>
            <person name="Freed S."/>
            <person name="Ramaley R.F."/>
            <person name="Kyndt J.A."/>
        </authorList>
    </citation>
    <scope>NUCLEOTIDE SEQUENCE [LARGE SCALE GENOMIC DNA]</scope>
    <source>
        <strain evidence="9 10">Yellowstone</strain>
    </source>
</reference>
<feature type="transmembrane region" description="Helical" evidence="7">
    <location>
        <begin position="393"/>
        <end position="413"/>
    </location>
</feature>
<gene>
    <name evidence="9" type="ORF">E0L93_00380</name>
</gene>
<protein>
    <submittedName>
        <fullName evidence="9">TRAP transporter large permease</fullName>
    </submittedName>
</protein>
<dbReference type="PANTHER" id="PTHR33362">
    <property type="entry name" value="SIALIC ACID TRAP TRANSPORTER PERMEASE PROTEIN SIAT-RELATED"/>
    <property type="match status" value="1"/>
</dbReference>
<feature type="domain" description="TRAP C4-dicarboxylate transport system permease DctM subunit" evidence="8">
    <location>
        <begin position="8"/>
        <end position="416"/>
    </location>
</feature>
<feature type="transmembrane region" description="Helical" evidence="7">
    <location>
        <begin position="242"/>
        <end position="260"/>
    </location>
</feature>
<dbReference type="RefSeq" id="WP_132687146.1">
    <property type="nucleotide sequence ID" value="NZ_SKBU01000001.1"/>
</dbReference>
<evidence type="ECO:0000256" key="5">
    <source>
        <dbReference type="ARBA" id="ARBA00022989"/>
    </source>
</evidence>
<dbReference type="InterPro" id="IPR004681">
    <property type="entry name" value="TRAP_DctM"/>
</dbReference>
<dbReference type="Proteomes" id="UP000295244">
    <property type="component" value="Unassembled WGS sequence"/>
</dbReference>
<feature type="transmembrane region" description="Helical" evidence="7">
    <location>
        <begin position="359"/>
        <end position="381"/>
    </location>
</feature>
<accession>A0A4R1BSC4</accession>
<feature type="transmembrane region" description="Helical" evidence="7">
    <location>
        <begin position="313"/>
        <end position="331"/>
    </location>
</feature>
<dbReference type="InterPro" id="IPR010656">
    <property type="entry name" value="DctM"/>
</dbReference>
<evidence type="ECO:0000256" key="2">
    <source>
        <dbReference type="ARBA" id="ARBA00022475"/>
    </source>
</evidence>
<evidence type="ECO:0000313" key="10">
    <source>
        <dbReference type="Proteomes" id="UP000295244"/>
    </source>
</evidence>
<feature type="transmembrane region" description="Helical" evidence="7">
    <location>
        <begin position="336"/>
        <end position="353"/>
    </location>
</feature>
<dbReference type="NCBIfam" id="TIGR00786">
    <property type="entry name" value="dctM"/>
    <property type="match status" value="1"/>
</dbReference>
<dbReference type="AlphaFoldDB" id="A0A4R1BSC4"/>
<evidence type="ECO:0000259" key="8">
    <source>
        <dbReference type="Pfam" id="PF06808"/>
    </source>
</evidence>
<evidence type="ECO:0000313" key="9">
    <source>
        <dbReference type="EMBL" id="TCJ20723.1"/>
    </source>
</evidence>
<evidence type="ECO:0000256" key="4">
    <source>
        <dbReference type="ARBA" id="ARBA00022692"/>
    </source>
</evidence>
<keyword evidence="10" id="KW-1185">Reference proteome</keyword>
<dbReference type="GO" id="GO:0005886">
    <property type="term" value="C:plasma membrane"/>
    <property type="evidence" value="ECO:0007669"/>
    <property type="project" value="UniProtKB-SubCell"/>
</dbReference>
<feature type="transmembrane region" description="Helical" evidence="7">
    <location>
        <begin position="214"/>
        <end position="236"/>
    </location>
</feature>
<sequence>MIEGLLLLGVLLLLVLVGVPVAFAFGLAALLVVLFVLELPLVIIAQQAGTGADSFTLLAIPLFLLAGALMNAGGITRRLVRFANVIVGWVTGGLGLVNVGVSIFFAGISGSAVADTSAVGKAMIPGMAQQGYPRSFAAAVTAASSVVGPIIPPSIPIVVYAVASGLPIGTLFLAGIGPGLFFGAVLLTLTYLISRRRGFPRQPRISLKVAVKSFLDAVGALVMPLIIVLGVVGGVFTVTEAAAAAAFYALVLSTLVYRELKLRDLPRVLLEAGLSSAVIMFIIAVASLFGWVLVRSGFPRLLGDFLSGEAFNLILVLAMINVMLLVFGLFVEGNAAIIIFTPLLLPTVTALGVDPLHFGIIMVFNLMLGLITPPVGMCLFVASEIAGVSVAKLSWALAPFLVAGILTLLVITYRPPLTLYLPSLL</sequence>
<keyword evidence="4 7" id="KW-0812">Transmembrane</keyword>
<evidence type="ECO:0000256" key="7">
    <source>
        <dbReference type="SAM" id="Phobius"/>
    </source>
</evidence>
<feature type="transmembrane region" description="Helical" evidence="7">
    <location>
        <begin position="168"/>
        <end position="193"/>
    </location>
</feature>
<comment type="subcellular location">
    <subcellularLocation>
        <location evidence="1">Cell inner membrane</location>
        <topology evidence="1">Multi-pass membrane protein</topology>
    </subcellularLocation>
</comment>
<comment type="caution">
    <text evidence="9">The sequence shown here is derived from an EMBL/GenBank/DDBJ whole genome shotgun (WGS) entry which is preliminary data.</text>
</comment>
<dbReference type="EMBL" id="SKBU01000001">
    <property type="protein sequence ID" value="TCJ20723.1"/>
    <property type="molecule type" value="Genomic_DNA"/>
</dbReference>
<organism evidence="9 10">
    <name type="scientific">Rubrobacter taiwanensis</name>
    <dbReference type="NCBI Taxonomy" id="185139"/>
    <lineage>
        <taxon>Bacteria</taxon>
        <taxon>Bacillati</taxon>
        <taxon>Actinomycetota</taxon>
        <taxon>Rubrobacteria</taxon>
        <taxon>Rubrobacterales</taxon>
        <taxon>Rubrobacteraceae</taxon>
        <taxon>Rubrobacter</taxon>
    </lineage>
</organism>
<feature type="transmembrane region" description="Helical" evidence="7">
    <location>
        <begin position="79"/>
        <end position="97"/>
    </location>
</feature>